<protein>
    <submittedName>
        <fullName evidence="1">Uncharacterized protein</fullName>
    </submittedName>
</protein>
<sequence length="156" mass="18524">MSRSLTRAVSRDQLHVTESIRISDLQLRSHSRDRSIWFRDLTHINQTFCLIQRELHHRPCMYQVLYLSVLPCQNWVVTKETFVMLSKRQCCSRSSWRWQFGWVLRELSPGVGSINDHPIALAVRSHRYSPVLASSRFLRVFFPHNLTKTQYRKPLS</sequence>
<dbReference type="EMBL" id="JAWDGP010008094">
    <property type="protein sequence ID" value="KAK3691417.1"/>
    <property type="molecule type" value="Genomic_DNA"/>
</dbReference>
<name>A0AAE0XEI3_9GAST</name>
<accession>A0AAE0XEI3</accession>
<dbReference type="AlphaFoldDB" id="A0AAE0XEI3"/>
<evidence type="ECO:0000313" key="2">
    <source>
        <dbReference type="Proteomes" id="UP001283361"/>
    </source>
</evidence>
<organism evidence="1 2">
    <name type="scientific">Elysia crispata</name>
    <name type="common">lettuce slug</name>
    <dbReference type="NCBI Taxonomy" id="231223"/>
    <lineage>
        <taxon>Eukaryota</taxon>
        <taxon>Metazoa</taxon>
        <taxon>Spiralia</taxon>
        <taxon>Lophotrochozoa</taxon>
        <taxon>Mollusca</taxon>
        <taxon>Gastropoda</taxon>
        <taxon>Heterobranchia</taxon>
        <taxon>Euthyneura</taxon>
        <taxon>Panpulmonata</taxon>
        <taxon>Sacoglossa</taxon>
        <taxon>Placobranchoidea</taxon>
        <taxon>Plakobranchidae</taxon>
        <taxon>Elysia</taxon>
    </lineage>
</organism>
<proteinExistence type="predicted"/>
<dbReference type="Proteomes" id="UP001283361">
    <property type="component" value="Unassembled WGS sequence"/>
</dbReference>
<reference evidence="1" key="1">
    <citation type="journal article" date="2023" name="G3 (Bethesda)">
        <title>A reference genome for the long-term kleptoplast-retaining sea slug Elysia crispata morphotype clarki.</title>
        <authorList>
            <person name="Eastman K.E."/>
            <person name="Pendleton A.L."/>
            <person name="Shaikh M.A."/>
            <person name="Suttiyut T."/>
            <person name="Ogas R."/>
            <person name="Tomko P."/>
            <person name="Gavelis G."/>
            <person name="Widhalm J.R."/>
            <person name="Wisecaver J.H."/>
        </authorList>
    </citation>
    <scope>NUCLEOTIDE SEQUENCE</scope>
    <source>
        <strain evidence="1">ECLA1</strain>
    </source>
</reference>
<keyword evidence="2" id="KW-1185">Reference proteome</keyword>
<comment type="caution">
    <text evidence="1">The sequence shown here is derived from an EMBL/GenBank/DDBJ whole genome shotgun (WGS) entry which is preliminary data.</text>
</comment>
<gene>
    <name evidence="1" type="ORF">RRG08_036220</name>
</gene>
<evidence type="ECO:0000313" key="1">
    <source>
        <dbReference type="EMBL" id="KAK3691417.1"/>
    </source>
</evidence>